<accession>A0A0M2KEH6</accession>
<dbReference type="Proteomes" id="UP000033924">
    <property type="component" value="Unassembled WGS sequence"/>
</dbReference>
<evidence type="ECO:0000313" key="3">
    <source>
        <dbReference type="Proteomes" id="UP000033924"/>
    </source>
</evidence>
<evidence type="ECO:0000313" key="1">
    <source>
        <dbReference type="EMBL" id="AXF78802.1"/>
    </source>
</evidence>
<evidence type="ECO:0000313" key="4">
    <source>
        <dbReference type="Proteomes" id="UP000264980"/>
    </source>
</evidence>
<reference evidence="2 3" key="1">
    <citation type="submission" date="2015-01" db="EMBL/GenBank/DDBJ databases">
        <title>Erwinia tracheiphila.</title>
        <authorList>
            <person name="Shapiro L.R."/>
        </authorList>
    </citation>
    <scope>NUCLEOTIDE SEQUENCE [LARGE SCALE GENOMIC DNA]</scope>
    <source>
        <strain evidence="2 3">BuffGH</strain>
    </source>
</reference>
<gene>
    <name evidence="1" type="ORF">AV903_13080</name>
    <name evidence="2" type="ORF">SY86_08185</name>
</gene>
<proteinExistence type="predicted"/>
<dbReference type="EMBL" id="CP013970">
    <property type="protein sequence ID" value="AXF78802.1"/>
    <property type="molecule type" value="Genomic_DNA"/>
</dbReference>
<name>A0A0M2KEH6_9GAMM</name>
<evidence type="ECO:0000313" key="2">
    <source>
        <dbReference type="EMBL" id="KKF37780.1"/>
    </source>
</evidence>
<dbReference type="Proteomes" id="UP000264980">
    <property type="component" value="Chromosome"/>
</dbReference>
<reference evidence="1 4" key="2">
    <citation type="submission" date="2016-01" db="EMBL/GenBank/DDBJ databases">
        <authorList>
            <person name="Oliw E.H."/>
        </authorList>
    </citation>
    <scope>NUCLEOTIDE SEQUENCE [LARGE SCALE GENOMIC DNA]</scope>
    <source>
        <strain evidence="1 4">MDcuke</strain>
    </source>
</reference>
<dbReference type="STRING" id="65700.SY86_08185"/>
<sequence>MLLLAMAAVGGVLYFYGWPWLKIGFAESAYYRQQDKREYDFYTPELLKNMPRITNDYSFEFGNISGPQAFVYGIRFYGTRDTQNIRHYLKSAGYEPQTHCDIEAECWLSDKSEEDIVTLYTYSSPDTVGVQLYRRPPPPRN</sequence>
<protein>
    <submittedName>
        <fullName evidence="2">Uncharacterized protein</fullName>
    </submittedName>
</protein>
<organism evidence="2 3">
    <name type="scientific">Erwinia tracheiphila</name>
    <dbReference type="NCBI Taxonomy" id="65700"/>
    <lineage>
        <taxon>Bacteria</taxon>
        <taxon>Pseudomonadati</taxon>
        <taxon>Pseudomonadota</taxon>
        <taxon>Gammaproteobacteria</taxon>
        <taxon>Enterobacterales</taxon>
        <taxon>Erwiniaceae</taxon>
        <taxon>Erwinia</taxon>
    </lineage>
</organism>
<dbReference type="EMBL" id="JXNU01000003">
    <property type="protein sequence ID" value="KKF37780.1"/>
    <property type="molecule type" value="Genomic_DNA"/>
</dbReference>
<dbReference type="AlphaFoldDB" id="A0A0M2KEH6"/>
<dbReference type="PATRIC" id="fig|65700.7.peg.2068"/>
<keyword evidence="3" id="KW-1185">Reference proteome</keyword>